<feature type="compositionally biased region" description="Acidic residues" evidence="1">
    <location>
        <begin position="85"/>
        <end position="102"/>
    </location>
</feature>
<feature type="compositionally biased region" description="Basic residues" evidence="1">
    <location>
        <begin position="303"/>
        <end position="313"/>
    </location>
</feature>
<feature type="compositionally biased region" description="Acidic residues" evidence="1">
    <location>
        <begin position="500"/>
        <end position="516"/>
    </location>
</feature>
<feature type="compositionally biased region" description="Basic residues" evidence="1">
    <location>
        <begin position="887"/>
        <end position="903"/>
    </location>
</feature>
<feature type="compositionally biased region" description="Basic residues" evidence="1">
    <location>
        <begin position="1062"/>
        <end position="1077"/>
    </location>
</feature>
<feature type="region of interest" description="Disordered" evidence="1">
    <location>
        <begin position="1055"/>
        <end position="1180"/>
    </location>
</feature>
<feature type="compositionally biased region" description="Low complexity" evidence="1">
    <location>
        <begin position="32"/>
        <end position="45"/>
    </location>
</feature>
<feature type="region of interest" description="Disordered" evidence="1">
    <location>
        <begin position="751"/>
        <end position="832"/>
    </location>
</feature>
<reference evidence="2 3" key="1">
    <citation type="submission" date="2024-04" db="EMBL/GenBank/DDBJ databases">
        <title>Tritrichomonas musculus Genome.</title>
        <authorList>
            <person name="Alves-Ferreira E."/>
            <person name="Grigg M."/>
            <person name="Lorenzi H."/>
            <person name="Galac M."/>
        </authorList>
    </citation>
    <scope>NUCLEOTIDE SEQUENCE [LARGE SCALE GENOMIC DNA]</scope>
    <source>
        <strain evidence="2 3">EAF2021</strain>
    </source>
</reference>
<organism evidence="2 3">
    <name type="scientific">Tritrichomonas musculus</name>
    <dbReference type="NCBI Taxonomy" id="1915356"/>
    <lineage>
        <taxon>Eukaryota</taxon>
        <taxon>Metamonada</taxon>
        <taxon>Parabasalia</taxon>
        <taxon>Tritrichomonadida</taxon>
        <taxon>Tritrichomonadidae</taxon>
        <taxon>Tritrichomonas</taxon>
    </lineage>
</organism>
<feature type="compositionally biased region" description="Polar residues" evidence="1">
    <location>
        <begin position="779"/>
        <end position="791"/>
    </location>
</feature>
<feature type="compositionally biased region" description="Polar residues" evidence="1">
    <location>
        <begin position="647"/>
        <end position="661"/>
    </location>
</feature>
<feature type="compositionally biased region" description="Basic residues" evidence="1">
    <location>
        <begin position="926"/>
        <end position="945"/>
    </location>
</feature>
<feature type="compositionally biased region" description="Basic and acidic residues" evidence="1">
    <location>
        <begin position="517"/>
        <end position="541"/>
    </location>
</feature>
<dbReference type="EMBL" id="JAPFFF010000009">
    <property type="protein sequence ID" value="KAK8883062.1"/>
    <property type="molecule type" value="Genomic_DNA"/>
</dbReference>
<feature type="compositionally biased region" description="Basic and acidic residues" evidence="1">
    <location>
        <begin position="1028"/>
        <end position="1038"/>
    </location>
</feature>
<evidence type="ECO:0000256" key="1">
    <source>
        <dbReference type="SAM" id="MobiDB-lite"/>
    </source>
</evidence>
<evidence type="ECO:0000313" key="2">
    <source>
        <dbReference type="EMBL" id="KAK8883062.1"/>
    </source>
</evidence>
<comment type="caution">
    <text evidence="2">The sequence shown here is derived from an EMBL/GenBank/DDBJ whole genome shotgun (WGS) entry which is preliminary data.</text>
</comment>
<sequence>MNSQSNEANDEKLSNSNVNDLDDKKQVEKSQNLKNNLDLNSSSSFEIEEEDSKNDFIKKEIQKNKSATIGRHQIHKTQDNQNDTDYSEDDKIEEDESEIDVSEEIKNNDNIIANDLDDNNNYEKKIITETKIKAKDEDKKENQANLATSKSVDEQLSNSVNDESYSVDYSTDKSRFSHCLKQEISRSAEASILESIYLVSSMHFYIPIDIFIGNANEERSTGYTENQEEEDQQSNIPRKKHRRNKYENEDQAKPSYNDENPEEEETIRRHRHRRHRRSKYENEEEEEKSINNDENPEEEGISRRHRHKRHRRNKYENEEEEEKSINNDENPEEEETNTRHRRKIHRRNKYENDDNENPTNNAEEEELNSKNPNEEEKIDKSEEEEEKFHFEQENTIDKERNILKNDEKNEEEEKIEDDNINGQNEKKVLFKEEEEKIENKLNDSFDGEKEDNEKAVRSDITKEKDLSEEEKEKIEKKEEDLLNGKEEEEKIEKKQKDFLLEEEEEENETKNEEEEEKVEKKQKDLFEEEEEKKVENKKNDSFEEDEEEKKKKTNDDLGENQGEEEHNETISFIPSEQFSMDLNISPIKKTKKSKDGNIVDSNSDSNKKSSFKQKILQQFSNGGDEEYSDTIEPKQDYRKVDQDSTQKPKIHLISTTSSLVEQTDDKTIGENGEVKEQIKKKKVRRKKVQSFEYKEEEDQIDIQKVSNKKQQKPAINKRGKKKAANFVQQEEDVEEVFDFSDNTNSKVISQIESTKTEQDKLITTPNRVHRTTKRRAKSTQRVSNKQSTTPTEIDIDIPSIKTKKSKTRSQSVRLKQASKKQKKDLNNMSTQTDKFQIDENQVFVFEKIKSKSAYHFNTNNTFLDVESGTQTQTQTESQIDENCRPAINKRRKKNSPIKKRRVPASRSKINDSNEKDDDDQLFPKSISKRKRPRRHLSAQPRRKNIKPIEPSDDDDDDDNIVIDFGDTMYECDQQFSPQAKIEARKKEEKINSRYIISKRKTRTKKSSPIHLLTLASTNDAFPESESSEIFREEKDIDKRPKRTNHQWDIDDLYDNKTTKVQSKPKTKTKTRTKRRSKSVSTLAQKKKNKDSKSIEEVKEKEPKTLENDQNITHHLPAIKKRAPKKRQQQRINRYDDNDYSDDNNNDIYDNRFSYDEDVKNQRRNKGNDKSKNRLAHTLNHDSNYSIENNRRSLIKRKTKKLSRGKSSEDTVEITDSIVYETEVKSISNLESSDDSNSEFIYEPPKELFDGLMLTFKCTTWDAALNNVYSMDILACNPDE</sequence>
<accession>A0ABR2JWF3</accession>
<gene>
    <name evidence="2" type="ORF">M9Y10_045710</name>
</gene>
<evidence type="ECO:0000313" key="3">
    <source>
        <dbReference type="Proteomes" id="UP001470230"/>
    </source>
</evidence>
<feature type="region of interest" description="Disordered" evidence="1">
    <location>
        <begin position="867"/>
        <end position="961"/>
    </location>
</feature>
<feature type="compositionally biased region" description="Basic residues" evidence="1">
    <location>
        <begin position="268"/>
        <end position="278"/>
    </location>
</feature>
<keyword evidence="3" id="KW-1185">Reference proteome</keyword>
<feature type="compositionally biased region" description="Basic residues" evidence="1">
    <location>
        <begin position="767"/>
        <end position="778"/>
    </location>
</feature>
<dbReference type="Proteomes" id="UP001470230">
    <property type="component" value="Unassembled WGS sequence"/>
</dbReference>
<feature type="compositionally biased region" description="Basic residues" evidence="1">
    <location>
        <begin position="706"/>
        <end position="723"/>
    </location>
</feature>
<feature type="compositionally biased region" description="Basic residues" evidence="1">
    <location>
        <begin position="1116"/>
        <end position="1128"/>
    </location>
</feature>
<feature type="region of interest" description="Disordered" evidence="1">
    <location>
        <begin position="1020"/>
        <end position="1042"/>
    </location>
</feature>
<feature type="compositionally biased region" description="Basic and acidic residues" evidence="1">
    <location>
        <begin position="1148"/>
        <end position="1171"/>
    </location>
</feature>
<feature type="region of interest" description="Disordered" evidence="1">
    <location>
        <begin position="136"/>
        <end position="159"/>
    </location>
</feature>
<feature type="region of interest" description="Disordered" evidence="1">
    <location>
        <begin position="1"/>
        <end position="106"/>
    </location>
</feature>
<feature type="compositionally biased region" description="Basic and acidic residues" evidence="1">
    <location>
        <begin position="631"/>
        <end position="646"/>
    </location>
</feature>
<feature type="compositionally biased region" description="Basic residues" evidence="1">
    <location>
        <begin position="339"/>
        <end position="348"/>
    </location>
</feature>
<feature type="compositionally biased region" description="Polar residues" evidence="1">
    <location>
        <begin position="143"/>
        <end position="159"/>
    </location>
</feature>
<feature type="compositionally biased region" description="Basic and acidic residues" evidence="1">
    <location>
        <begin position="372"/>
        <end position="407"/>
    </location>
</feature>
<feature type="region of interest" description="Disordered" evidence="1">
    <location>
        <begin position="221"/>
        <end position="664"/>
    </location>
</feature>
<name>A0ABR2JWF3_9EUKA</name>
<feature type="compositionally biased region" description="Basic and acidic residues" evidence="1">
    <location>
        <begin position="424"/>
        <end position="499"/>
    </location>
</feature>
<feature type="compositionally biased region" description="Acidic residues" evidence="1">
    <location>
        <begin position="408"/>
        <end position="419"/>
    </location>
</feature>
<feature type="compositionally biased region" description="Polar residues" evidence="1">
    <location>
        <begin position="569"/>
        <end position="582"/>
    </location>
</feature>
<protein>
    <submittedName>
        <fullName evidence="2">Uncharacterized protein</fullName>
    </submittedName>
</protein>
<feature type="compositionally biased region" description="Basic and acidic residues" evidence="1">
    <location>
        <begin position="1090"/>
        <end position="1106"/>
    </location>
</feature>
<feature type="compositionally biased region" description="Acidic residues" evidence="1">
    <location>
        <begin position="950"/>
        <end position="960"/>
    </location>
</feature>
<feature type="region of interest" description="Disordered" evidence="1">
    <location>
        <begin position="695"/>
        <end position="726"/>
    </location>
</feature>
<feature type="compositionally biased region" description="Basic and acidic residues" evidence="1">
    <location>
        <begin position="53"/>
        <end position="63"/>
    </location>
</feature>
<proteinExistence type="predicted"/>